<dbReference type="EMBL" id="AP021906">
    <property type="protein sequence ID" value="BBP89213.1"/>
    <property type="molecule type" value="Genomic_DNA"/>
</dbReference>
<name>A0A5S9M7V6_BACIA</name>
<dbReference type="AlphaFoldDB" id="A0A5S9M7V6"/>
<proteinExistence type="predicted"/>
<sequence length="51" mass="5774">MREELVEGKYLRAKQKRLAKKKKPAAIQLETYESSQGIPILVGKTTNKTSI</sequence>
<organism evidence="1 2">
    <name type="scientific">Bacillus safensis</name>
    <dbReference type="NCBI Taxonomy" id="561879"/>
    <lineage>
        <taxon>Bacteria</taxon>
        <taxon>Bacillati</taxon>
        <taxon>Bacillota</taxon>
        <taxon>Bacilli</taxon>
        <taxon>Bacillales</taxon>
        <taxon>Bacillaceae</taxon>
        <taxon>Bacillus</taxon>
    </lineage>
</organism>
<evidence type="ECO:0000313" key="1">
    <source>
        <dbReference type="EMBL" id="BBP89213.1"/>
    </source>
</evidence>
<reference evidence="1 2" key="1">
    <citation type="submission" date="2019-12" db="EMBL/GenBank/DDBJ databases">
        <title>Full genome sequence of a Bacillus safensis strain isolated from commercially available natto in Indonesia.</title>
        <authorList>
            <person name="Yoshida M."/>
            <person name="Uomi M."/>
            <person name="Waturangi D."/>
            <person name="Ekaputri J.J."/>
            <person name="Setiamarga D.H.E."/>
        </authorList>
    </citation>
    <scope>NUCLEOTIDE SEQUENCE [LARGE SCALE GENOMIC DNA]</scope>
    <source>
        <strain evidence="1 2">IDN1</strain>
    </source>
</reference>
<protein>
    <submittedName>
        <fullName evidence="1">Uncharacterized protein</fullName>
    </submittedName>
</protein>
<accession>A0A5S9M7V6</accession>
<dbReference type="Proteomes" id="UP000464658">
    <property type="component" value="Chromosome"/>
</dbReference>
<evidence type="ECO:0000313" key="2">
    <source>
        <dbReference type="Proteomes" id="UP000464658"/>
    </source>
</evidence>
<gene>
    <name evidence="1" type="ORF">BsIDN1_28310</name>
</gene>